<dbReference type="InterPro" id="IPR000477">
    <property type="entry name" value="RT_dom"/>
</dbReference>
<gene>
    <name evidence="2" type="ORF">Tci_626064</name>
</gene>
<dbReference type="PANTHER" id="PTHR33116:SF78">
    <property type="entry name" value="OS12G0587133 PROTEIN"/>
    <property type="match status" value="1"/>
</dbReference>
<name>A0A699JTQ3_TANCI</name>
<dbReference type="Pfam" id="PF00078">
    <property type="entry name" value="RVT_1"/>
    <property type="match status" value="1"/>
</dbReference>
<evidence type="ECO:0000259" key="1">
    <source>
        <dbReference type="Pfam" id="PF00078"/>
    </source>
</evidence>
<protein>
    <submittedName>
        <fullName evidence="2">Putative RNA-directed DNA polymerase, eukaryota, reverse transcriptase zinc-binding domain protein</fullName>
    </submittedName>
</protein>
<dbReference type="GO" id="GO:0003964">
    <property type="term" value="F:RNA-directed DNA polymerase activity"/>
    <property type="evidence" value="ECO:0007669"/>
    <property type="project" value="UniProtKB-KW"/>
</dbReference>
<evidence type="ECO:0000313" key="2">
    <source>
        <dbReference type="EMBL" id="GFA54092.1"/>
    </source>
</evidence>
<keyword evidence="2" id="KW-0695">RNA-directed DNA polymerase</keyword>
<keyword evidence="2" id="KW-0548">Nucleotidyltransferase</keyword>
<dbReference type="Gene3D" id="3.60.10.10">
    <property type="entry name" value="Endonuclease/exonuclease/phosphatase"/>
    <property type="match status" value="1"/>
</dbReference>
<dbReference type="InterPro" id="IPR036691">
    <property type="entry name" value="Endo/exonu/phosph_ase_sf"/>
</dbReference>
<organism evidence="2">
    <name type="scientific">Tanacetum cinerariifolium</name>
    <name type="common">Dalmatian daisy</name>
    <name type="synonym">Chrysanthemum cinerariifolium</name>
    <dbReference type="NCBI Taxonomy" id="118510"/>
    <lineage>
        <taxon>Eukaryota</taxon>
        <taxon>Viridiplantae</taxon>
        <taxon>Streptophyta</taxon>
        <taxon>Embryophyta</taxon>
        <taxon>Tracheophyta</taxon>
        <taxon>Spermatophyta</taxon>
        <taxon>Magnoliopsida</taxon>
        <taxon>eudicotyledons</taxon>
        <taxon>Gunneridae</taxon>
        <taxon>Pentapetalae</taxon>
        <taxon>asterids</taxon>
        <taxon>campanulids</taxon>
        <taxon>Asterales</taxon>
        <taxon>Asteraceae</taxon>
        <taxon>Asteroideae</taxon>
        <taxon>Anthemideae</taxon>
        <taxon>Anthemidinae</taxon>
        <taxon>Tanacetum</taxon>
    </lineage>
</organism>
<dbReference type="SUPFAM" id="SSF56219">
    <property type="entry name" value="DNase I-like"/>
    <property type="match status" value="1"/>
</dbReference>
<accession>A0A699JTQ3</accession>
<dbReference type="EMBL" id="BKCJ010442144">
    <property type="protein sequence ID" value="GFA54092.1"/>
    <property type="molecule type" value="Genomic_DNA"/>
</dbReference>
<dbReference type="PANTHER" id="PTHR33116">
    <property type="entry name" value="REVERSE TRANSCRIPTASE ZINC-BINDING DOMAIN-CONTAINING PROTEIN-RELATED-RELATED"/>
    <property type="match status" value="1"/>
</dbReference>
<dbReference type="AlphaFoldDB" id="A0A699JTQ3"/>
<keyword evidence="2" id="KW-0808">Transferase</keyword>
<sequence>MNILSLNIQGLGHKTKKEWVKELNIKHKVNFLALQETKIDRVNHMDVKFIWGPARDSSTILSRRRGLWMSSWKDALLPLCLDRHLSDHRPILLRAIHIAYGPIPFRFYHSWFKWDGFDVMVEQAWNSFSHSYTNWLIRFKKKLQDLKKIIRSWIKDKKLQQSGAINSIKEDMIDIDKNLDSGNVSDEILLKRIELMQKLHDINQMQARDYVQKSKIKWAIEGDKNSKFFHGIINKKRSQLSIRGVFFDGDWNTDPEVVKDVFKGHFATRFKQPAHGWLKLNISDLNRLSTDQVADMDRSVSWNEIRVAVWNCGENKSPGPDAYTFEFFRRYWRFIGSDFCSDVECFFESGSFPKGTFVANRQILDGPFILNELLAWCKRKKKQAMIFKVDFAKAYDSVHWDYLLDVLQAFGFGLNWCKWIRGTFSSAMASILVNGSPTSEFSFLATSDGLFKGIQIQGSMAISHLFYADDAVFIGEWSDSNLDNIVKILKCFFLASGLKINIQKSQVLGVGVPRNIVNQAASLIGCAVMQNPFRYLGVMVGDSMSRKLAWTDTVQKLRSRLFKWKVKTLSIGGRLTLLKSVLGASPLYNMSIYKVPKGVLKEMKAIRCNFFNGADPAEIKITWVSWDKVLASNKNGGLEVLSFHALNRALLLKWVWRFLSQDGSLWYRVIQALYGASFELHPVNQSSIWCSILREMQVLISKGFDFVSHCFDFVSHCKKRVGDGDNTRFWYDSWVFDLPLHVRFPRLFALDTDKESTVASKLGSSSVDASFR</sequence>
<reference evidence="2" key="1">
    <citation type="journal article" date="2019" name="Sci. Rep.">
        <title>Draft genome of Tanacetum cinerariifolium, the natural source of mosquito coil.</title>
        <authorList>
            <person name="Yamashiro T."/>
            <person name="Shiraishi A."/>
            <person name="Satake H."/>
            <person name="Nakayama K."/>
        </authorList>
    </citation>
    <scope>NUCLEOTIDE SEQUENCE</scope>
</reference>
<feature type="domain" description="Reverse transcriptase" evidence="1">
    <location>
        <begin position="355"/>
        <end position="539"/>
    </location>
</feature>
<comment type="caution">
    <text evidence="2">The sequence shown here is derived from an EMBL/GenBank/DDBJ whole genome shotgun (WGS) entry which is preliminary data.</text>
</comment>
<proteinExistence type="predicted"/>